<evidence type="ECO:0000313" key="2">
    <source>
        <dbReference type="EMBL" id="KAK6503780.1"/>
    </source>
</evidence>
<evidence type="ECO:0000313" key="3">
    <source>
        <dbReference type="Proteomes" id="UP001370758"/>
    </source>
</evidence>
<organism evidence="2 3">
    <name type="scientific">Arthrobotrys musiformis</name>
    <dbReference type="NCBI Taxonomy" id="47236"/>
    <lineage>
        <taxon>Eukaryota</taxon>
        <taxon>Fungi</taxon>
        <taxon>Dikarya</taxon>
        <taxon>Ascomycota</taxon>
        <taxon>Pezizomycotina</taxon>
        <taxon>Orbiliomycetes</taxon>
        <taxon>Orbiliales</taxon>
        <taxon>Orbiliaceae</taxon>
        <taxon>Arthrobotrys</taxon>
    </lineage>
</organism>
<dbReference type="AlphaFoldDB" id="A0AAV9W954"/>
<dbReference type="Proteomes" id="UP001370758">
    <property type="component" value="Unassembled WGS sequence"/>
</dbReference>
<feature type="chain" id="PRO_5043664886" evidence="1">
    <location>
        <begin position="18"/>
        <end position="356"/>
    </location>
</feature>
<protein>
    <submittedName>
        <fullName evidence="2">Uncharacterized protein</fullName>
    </submittedName>
</protein>
<feature type="signal peptide" evidence="1">
    <location>
        <begin position="1"/>
        <end position="17"/>
    </location>
</feature>
<comment type="caution">
    <text evidence="2">The sequence shown here is derived from an EMBL/GenBank/DDBJ whole genome shotgun (WGS) entry which is preliminary data.</text>
</comment>
<name>A0AAV9W954_9PEZI</name>
<evidence type="ECO:0000256" key="1">
    <source>
        <dbReference type="SAM" id="SignalP"/>
    </source>
</evidence>
<gene>
    <name evidence="2" type="ORF">TWF481_008786</name>
</gene>
<keyword evidence="3" id="KW-1185">Reference proteome</keyword>
<proteinExistence type="predicted"/>
<reference evidence="2 3" key="1">
    <citation type="submission" date="2023-08" db="EMBL/GenBank/DDBJ databases">
        <authorList>
            <person name="Palmer J.M."/>
        </authorList>
    </citation>
    <scope>NUCLEOTIDE SEQUENCE [LARGE SCALE GENOMIC DNA]</scope>
    <source>
        <strain evidence="2 3">TWF481</strain>
    </source>
</reference>
<accession>A0AAV9W954</accession>
<dbReference type="EMBL" id="JAVHJL010000005">
    <property type="protein sequence ID" value="KAK6503780.1"/>
    <property type="molecule type" value="Genomic_DNA"/>
</dbReference>
<sequence length="356" mass="39154">MKSLLPALLALIPLASAQCEGYTYLPSLPHCALPDLSKYFESNLIPQDQACPNAFGKTYLASATYTDYEDVITTVGLLKPVTSPGDPSETVRFLYDLRFADVKDGSGITVNYYFPRNTLTVYGGVFTFWSTVTYVDATSTRFSTVERTATSTSTITSTPTSTITKYTTITKAVTETTTLKPLTKTITITHKPPKTTKKVYTTKKTTTTLPCIPRANYPRDLVDKLEKRDTIFDSKTFTVPTCYPTQPPKTTLHRSTILTISTITTTSTLTVSTTTTAPAITKTNIKTVIKNTTKRITVTPRVKTVTRNITAARVTVTTRITVWSTVTAYAAKTCCGVKTSTTKRSTTCARSTTRRY</sequence>
<keyword evidence="1" id="KW-0732">Signal</keyword>